<evidence type="ECO:0000313" key="4">
    <source>
        <dbReference type="Proteomes" id="UP001595839"/>
    </source>
</evidence>
<feature type="signal peptide" evidence="2">
    <location>
        <begin position="1"/>
        <end position="21"/>
    </location>
</feature>
<dbReference type="Proteomes" id="UP001595839">
    <property type="component" value="Unassembled WGS sequence"/>
</dbReference>
<evidence type="ECO:0000256" key="1">
    <source>
        <dbReference type="SAM" id="MobiDB-lite"/>
    </source>
</evidence>
<dbReference type="PROSITE" id="PS51257">
    <property type="entry name" value="PROKAR_LIPOPROTEIN"/>
    <property type="match status" value="1"/>
</dbReference>
<proteinExistence type="predicted"/>
<organism evidence="3 4">
    <name type="scientific">Streptomyces vulcanius</name>
    <dbReference type="NCBI Taxonomy" id="1441876"/>
    <lineage>
        <taxon>Bacteria</taxon>
        <taxon>Bacillati</taxon>
        <taxon>Actinomycetota</taxon>
        <taxon>Actinomycetes</taxon>
        <taxon>Kitasatosporales</taxon>
        <taxon>Streptomycetaceae</taxon>
        <taxon>Streptomyces</taxon>
    </lineage>
</organism>
<evidence type="ECO:0000256" key="2">
    <source>
        <dbReference type="SAM" id="SignalP"/>
    </source>
</evidence>
<comment type="caution">
    <text evidence="3">The sequence shown here is derived from an EMBL/GenBank/DDBJ whole genome shotgun (WGS) entry which is preliminary data.</text>
</comment>
<accession>A0ABV9AW24</accession>
<evidence type="ECO:0008006" key="5">
    <source>
        <dbReference type="Google" id="ProtNLM"/>
    </source>
</evidence>
<dbReference type="EMBL" id="JBHSFK010000017">
    <property type="protein sequence ID" value="MFC4502865.1"/>
    <property type="molecule type" value="Genomic_DNA"/>
</dbReference>
<feature type="chain" id="PRO_5045927526" description="Lipoprotein" evidence="2">
    <location>
        <begin position="22"/>
        <end position="178"/>
    </location>
</feature>
<feature type="compositionally biased region" description="Low complexity" evidence="1">
    <location>
        <begin position="37"/>
        <end position="67"/>
    </location>
</feature>
<gene>
    <name evidence="3" type="ORF">ACFPIH_25685</name>
</gene>
<sequence length="178" mass="17936">MVLARGSAVVTVCATGVLALAGCTSGEDGGTAEPTRSTTGTAAPASPASPSASATAAASPTPVPVTGPGQKLVTMTVSGGFAGVRQEVVLLGDSTVRTTEEDKVEVSPATKAEFTELRTLLGDPALEDVPGTAMSSGAADMFQYTLRFDGRTVVTDRTSDGPALDRLIDALSEWLPGH</sequence>
<reference evidence="4" key="1">
    <citation type="journal article" date="2019" name="Int. J. Syst. Evol. Microbiol.">
        <title>The Global Catalogue of Microorganisms (GCM) 10K type strain sequencing project: providing services to taxonomists for standard genome sequencing and annotation.</title>
        <authorList>
            <consortium name="The Broad Institute Genomics Platform"/>
            <consortium name="The Broad Institute Genome Sequencing Center for Infectious Disease"/>
            <person name="Wu L."/>
            <person name="Ma J."/>
        </authorList>
    </citation>
    <scope>NUCLEOTIDE SEQUENCE [LARGE SCALE GENOMIC DNA]</scope>
    <source>
        <strain evidence="4">CGMCC 4.7177</strain>
    </source>
</reference>
<name>A0ABV9AW24_9ACTN</name>
<feature type="region of interest" description="Disordered" evidence="1">
    <location>
        <begin position="23"/>
        <end position="67"/>
    </location>
</feature>
<keyword evidence="2" id="KW-0732">Signal</keyword>
<keyword evidence="4" id="KW-1185">Reference proteome</keyword>
<protein>
    <recommendedName>
        <fullName evidence="5">Lipoprotein</fullName>
    </recommendedName>
</protein>
<evidence type="ECO:0000313" key="3">
    <source>
        <dbReference type="EMBL" id="MFC4502865.1"/>
    </source>
</evidence>
<dbReference type="RefSeq" id="WP_381167233.1">
    <property type="nucleotide sequence ID" value="NZ_JBHSFK010000017.1"/>
</dbReference>